<dbReference type="GO" id="GO:0016787">
    <property type="term" value="F:hydrolase activity"/>
    <property type="evidence" value="ECO:0007669"/>
    <property type="project" value="UniProtKB-KW"/>
</dbReference>
<proteinExistence type="inferred from homology"/>
<dbReference type="Gene3D" id="3.40.800.20">
    <property type="entry name" value="Histone deacetylase domain"/>
    <property type="match status" value="1"/>
</dbReference>
<dbReference type="InterPro" id="IPR023696">
    <property type="entry name" value="Ureohydrolase_dom_sf"/>
</dbReference>
<dbReference type="InterPro" id="IPR000286">
    <property type="entry name" value="HDACs"/>
</dbReference>
<dbReference type="EMBL" id="CP024172">
    <property type="protein sequence ID" value="AZW19332.1"/>
    <property type="molecule type" value="Genomic_DNA"/>
</dbReference>
<evidence type="ECO:0000256" key="4">
    <source>
        <dbReference type="ARBA" id="ARBA00022801"/>
    </source>
</evidence>
<gene>
    <name evidence="7" type="ORF">CS347_22545</name>
</gene>
<evidence type="ECO:0000313" key="7">
    <source>
        <dbReference type="EMBL" id="AZW19332.1"/>
    </source>
</evidence>
<dbReference type="PANTHER" id="PTHR10625">
    <property type="entry name" value="HISTONE DEACETYLASE HDAC1-RELATED"/>
    <property type="match status" value="1"/>
</dbReference>
<dbReference type="GO" id="GO:0004407">
    <property type="term" value="F:histone deacetylase activity"/>
    <property type="evidence" value="ECO:0007669"/>
    <property type="project" value="TreeGrafter"/>
</dbReference>
<dbReference type="SUPFAM" id="SSF52768">
    <property type="entry name" value="Arginase/deacetylase"/>
    <property type="match status" value="1"/>
</dbReference>
<feature type="domain" description="Histone deacetylase" evidence="6">
    <location>
        <begin position="32"/>
        <end position="335"/>
    </location>
</feature>
<comment type="cofactor">
    <cofactor evidence="1">
        <name>Zn(2+)</name>
        <dbReference type="ChEBI" id="CHEBI:29105"/>
    </cofactor>
</comment>
<dbReference type="InterPro" id="IPR023801">
    <property type="entry name" value="His_deacetylse_dom"/>
</dbReference>
<protein>
    <submittedName>
        <fullName evidence="7">Histone deacetylase family protein</fullName>
    </submittedName>
</protein>
<evidence type="ECO:0000259" key="6">
    <source>
        <dbReference type="Pfam" id="PF00850"/>
    </source>
</evidence>
<dbReference type="GO" id="GO:0046872">
    <property type="term" value="F:metal ion binding"/>
    <property type="evidence" value="ECO:0007669"/>
    <property type="project" value="UniProtKB-KW"/>
</dbReference>
<sequence length="347" mass="37645">MHVVYADQQQQHQPEHFMVAGRVRPNPDVPARLAGLREGVAAMGYAIHAPEDFGLQYLSRVHTARYLDFLEHAHALWSRLPNAGPEVVPNAHPRRPDAPYPRGIVGRAGFHMYDLACAIGPHTWQAMRWGANSAASAARGVAQGRMDAAYALCRSPGHHAGPEYAGGFCYLNGTAVAAEVLRERFDRVAIIDVDVHHGNGTQDIFYARGDVLTISLHGDTAEFYPFYWGSSEERGQGEGEGANLNIPLARGTADAAYLAQLSAALERASQWGAQALVVALGFDGYERDPLAWLSISTDGFGRIARALAGLGLPTVLVQEGGYMCEDLAANLRSFMTNFEAAHRVERG</sequence>
<organism evidence="7 8">
    <name type="scientific">Bordetella hinzii</name>
    <dbReference type="NCBI Taxonomy" id="103855"/>
    <lineage>
        <taxon>Bacteria</taxon>
        <taxon>Pseudomonadati</taxon>
        <taxon>Pseudomonadota</taxon>
        <taxon>Betaproteobacteria</taxon>
        <taxon>Burkholderiales</taxon>
        <taxon>Alcaligenaceae</taxon>
        <taxon>Bordetella</taxon>
    </lineage>
</organism>
<dbReference type="RefSeq" id="WP_032962286.1">
    <property type="nucleotide sequence ID" value="NZ_CP012077.1"/>
</dbReference>
<dbReference type="CDD" id="cd10001">
    <property type="entry name" value="HDAC_classII_APAH"/>
    <property type="match status" value="1"/>
</dbReference>
<evidence type="ECO:0000313" key="8">
    <source>
        <dbReference type="Proteomes" id="UP000282741"/>
    </source>
</evidence>
<dbReference type="Proteomes" id="UP000282741">
    <property type="component" value="Chromosome"/>
</dbReference>
<dbReference type="InterPro" id="IPR037138">
    <property type="entry name" value="His_deacetylse_dom_sf"/>
</dbReference>
<accession>A0AAN1VI41</accession>
<comment type="similarity">
    <text evidence="2">Belongs to the histone deacetylase family.</text>
</comment>
<reference evidence="8" key="1">
    <citation type="submission" date="2017-10" db="EMBL/GenBank/DDBJ databases">
        <title>Whole genome sequencing of various Bordetella species.</title>
        <authorList>
            <person name="Weigand M.R."/>
            <person name="Loparev V."/>
            <person name="Peng Y."/>
            <person name="Bowden K.E."/>
            <person name="Tondella M.L."/>
            <person name="Williams M.M."/>
        </authorList>
    </citation>
    <scope>NUCLEOTIDE SEQUENCE [LARGE SCALE GENOMIC DNA]</scope>
    <source>
        <strain evidence="8">H720</strain>
    </source>
</reference>
<keyword evidence="5" id="KW-0862">Zinc</keyword>
<evidence type="ECO:0000256" key="1">
    <source>
        <dbReference type="ARBA" id="ARBA00001947"/>
    </source>
</evidence>
<dbReference type="PANTHER" id="PTHR10625:SF17">
    <property type="entry name" value="HISTONE DEACETYLASE 8"/>
    <property type="match status" value="1"/>
</dbReference>
<evidence type="ECO:0000256" key="5">
    <source>
        <dbReference type="ARBA" id="ARBA00022833"/>
    </source>
</evidence>
<dbReference type="AlphaFoldDB" id="A0AAN1VI41"/>
<name>A0AAN1VI41_9BORD</name>
<dbReference type="PRINTS" id="PR01270">
    <property type="entry name" value="HDASUPER"/>
</dbReference>
<evidence type="ECO:0000256" key="3">
    <source>
        <dbReference type="ARBA" id="ARBA00022723"/>
    </source>
</evidence>
<keyword evidence="4" id="KW-0378">Hydrolase</keyword>
<keyword evidence="3" id="KW-0479">Metal-binding</keyword>
<evidence type="ECO:0000256" key="2">
    <source>
        <dbReference type="ARBA" id="ARBA00005947"/>
    </source>
</evidence>
<dbReference type="GO" id="GO:0040029">
    <property type="term" value="P:epigenetic regulation of gene expression"/>
    <property type="evidence" value="ECO:0007669"/>
    <property type="project" value="TreeGrafter"/>
</dbReference>
<dbReference type="Pfam" id="PF00850">
    <property type="entry name" value="Hist_deacetyl"/>
    <property type="match status" value="1"/>
</dbReference>